<dbReference type="OrthoDB" id="9806785at2"/>
<dbReference type="InterPro" id="IPR002657">
    <property type="entry name" value="BilAc:Na_symport/Acr3"/>
</dbReference>
<dbReference type="PANTHER" id="PTHR10361:SF24">
    <property type="entry name" value="P3 PROTEIN"/>
    <property type="match status" value="1"/>
</dbReference>
<accession>A0A364NKV2</accession>
<feature type="transmembrane region" description="Helical" evidence="5">
    <location>
        <begin position="132"/>
        <end position="154"/>
    </location>
</feature>
<dbReference type="EMBL" id="QKRX01000008">
    <property type="protein sequence ID" value="RAU17713.1"/>
    <property type="molecule type" value="Genomic_DNA"/>
</dbReference>
<gene>
    <name evidence="6" type="ORF">DN062_12000</name>
</gene>
<feature type="transmembrane region" description="Helical" evidence="5">
    <location>
        <begin position="175"/>
        <end position="195"/>
    </location>
</feature>
<feature type="transmembrane region" description="Helical" evidence="5">
    <location>
        <begin position="104"/>
        <end position="126"/>
    </location>
</feature>
<proteinExistence type="predicted"/>
<evidence type="ECO:0000256" key="3">
    <source>
        <dbReference type="ARBA" id="ARBA00022989"/>
    </source>
</evidence>
<dbReference type="AlphaFoldDB" id="A0A364NKV2"/>
<organism evidence="6 7">
    <name type="scientific">Nitrincola tibetensis</name>
    <dbReference type="NCBI Taxonomy" id="2219697"/>
    <lineage>
        <taxon>Bacteria</taxon>
        <taxon>Pseudomonadati</taxon>
        <taxon>Pseudomonadota</taxon>
        <taxon>Gammaproteobacteria</taxon>
        <taxon>Oceanospirillales</taxon>
        <taxon>Oceanospirillaceae</taxon>
        <taxon>Nitrincola</taxon>
    </lineage>
</organism>
<dbReference type="PANTHER" id="PTHR10361">
    <property type="entry name" value="SODIUM-BILE ACID COTRANSPORTER"/>
    <property type="match status" value="1"/>
</dbReference>
<evidence type="ECO:0000256" key="4">
    <source>
        <dbReference type="ARBA" id="ARBA00023136"/>
    </source>
</evidence>
<feature type="transmembrane region" description="Helical" evidence="5">
    <location>
        <begin position="260"/>
        <end position="280"/>
    </location>
</feature>
<feature type="transmembrane region" description="Helical" evidence="5">
    <location>
        <begin position="69"/>
        <end position="92"/>
    </location>
</feature>
<name>A0A364NKV2_9GAMM</name>
<feature type="transmembrane region" description="Helical" evidence="5">
    <location>
        <begin position="40"/>
        <end position="63"/>
    </location>
</feature>
<keyword evidence="7" id="KW-1185">Reference proteome</keyword>
<keyword evidence="3 5" id="KW-1133">Transmembrane helix</keyword>
<evidence type="ECO:0000256" key="5">
    <source>
        <dbReference type="SAM" id="Phobius"/>
    </source>
</evidence>
<evidence type="ECO:0000313" key="6">
    <source>
        <dbReference type="EMBL" id="RAU17713.1"/>
    </source>
</evidence>
<comment type="caution">
    <text evidence="6">The sequence shown here is derived from an EMBL/GenBank/DDBJ whole genome shotgun (WGS) entry which is preliminary data.</text>
</comment>
<dbReference type="Gene3D" id="1.20.1530.20">
    <property type="match status" value="1"/>
</dbReference>
<keyword evidence="4 5" id="KW-0472">Membrane</keyword>
<dbReference type="InterPro" id="IPR004710">
    <property type="entry name" value="Bilac:Na_transpt"/>
</dbReference>
<dbReference type="Proteomes" id="UP000250744">
    <property type="component" value="Unassembled WGS sequence"/>
</dbReference>
<evidence type="ECO:0000256" key="2">
    <source>
        <dbReference type="ARBA" id="ARBA00022692"/>
    </source>
</evidence>
<dbReference type="GO" id="GO:0016020">
    <property type="term" value="C:membrane"/>
    <property type="evidence" value="ECO:0007669"/>
    <property type="project" value="UniProtKB-SubCell"/>
</dbReference>
<sequence length="294" mass="32189">MQASMITQLFLPIALFIIMLSVGLALTLSDFKRVLKYPRAIFFGITAQFFLLPLLGIWVVWIFDLPLMLALGLIILTLAPGGATSNAITLLARGDAALSVSLTALLSVVTPFTLPLMTALLLKVTLDDDVSIAFPVGQALMQMLLITLVPVLLGMVLRHHYLAITQRIEKSIRRLAFLLMVATVIMLVVSRWPMLMQVLPVLYLPVFTLVLLAMLMGYAVAVMGRLDDPQRVSLTIEVGLQNAGTALLVTGALLQNAEMSASALTYGVLMQLPAFALIAWRNRDVFIRQARVMT</sequence>
<feature type="transmembrane region" description="Helical" evidence="5">
    <location>
        <begin position="234"/>
        <end position="254"/>
    </location>
</feature>
<protein>
    <submittedName>
        <fullName evidence="6">Bile acid:sodium symporter family protein</fullName>
    </submittedName>
</protein>
<dbReference type="InterPro" id="IPR038770">
    <property type="entry name" value="Na+/solute_symporter_sf"/>
</dbReference>
<reference evidence="6 7" key="1">
    <citation type="submission" date="2018-06" db="EMBL/GenBank/DDBJ databases">
        <title>Nitrincola tibetense sp. nov., isolated from Lake XuguoCo on Tibetan Plateau.</title>
        <authorList>
            <person name="Xing P."/>
        </authorList>
    </citation>
    <scope>NUCLEOTIDE SEQUENCE [LARGE SCALE GENOMIC DNA]</scope>
    <source>
        <strain evidence="7">xg18</strain>
    </source>
</reference>
<keyword evidence="2 5" id="KW-0812">Transmembrane</keyword>
<comment type="subcellular location">
    <subcellularLocation>
        <location evidence="1">Membrane</location>
        <topology evidence="1">Multi-pass membrane protein</topology>
    </subcellularLocation>
</comment>
<dbReference type="Pfam" id="PF01758">
    <property type="entry name" value="SBF"/>
    <property type="match status" value="1"/>
</dbReference>
<feature type="transmembrane region" description="Helical" evidence="5">
    <location>
        <begin position="6"/>
        <end position="28"/>
    </location>
</feature>
<evidence type="ECO:0000256" key="1">
    <source>
        <dbReference type="ARBA" id="ARBA00004141"/>
    </source>
</evidence>
<evidence type="ECO:0000313" key="7">
    <source>
        <dbReference type="Proteomes" id="UP000250744"/>
    </source>
</evidence>
<feature type="transmembrane region" description="Helical" evidence="5">
    <location>
        <begin position="201"/>
        <end position="222"/>
    </location>
</feature>